<evidence type="ECO:0000313" key="5">
    <source>
        <dbReference type="Proteomes" id="UP001550628"/>
    </source>
</evidence>
<keyword evidence="2 4" id="KW-0560">Oxidoreductase</keyword>
<reference evidence="4 5" key="1">
    <citation type="submission" date="2024-06" db="EMBL/GenBank/DDBJ databases">
        <title>The Natural Products Discovery Center: Release of the First 8490 Sequenced Strains for Exploring Actinobacteria Biosynthetic Diversity.</title>
        <authorList>
            <person name="Kalkreuter E."/>
            <person name="Kautsar S.A."/>
            <person name="Yang D."/>
            <person name="Bader C.D."/>
            <person name="Teijaro C.N."/>
            <person name="Fluegel L."/>
            <person name="Davis C.M."/>
            <person name="Simpson J.R."/>
            <person name="Lauterbach L."/>
            <person name="Steele A.D."/>
            <person name="Gui C."/>
            <person name="Meng S."/>
            <person name="Li G."/>
            <person name="Viehrig K."/>
            <person name="Ye F."/>
            <person name="Su P."/>
            <person name="Kiefer A.F."/>
            <person name="Nichols A."/>
            <person name="Cepeda A.J."/>
            <person name="Yan W."/>
            <person name="Fan B."/>
            <person name="Jiang Y."/>
            <person name="Adhikari A."/>
            <person name="Zheng C.-J."/>
            <person name="Schuster L."/>
            <person name="Cowan T.M."/>
            <person name="Smanski M.J."/>
            <person name="Chevrette M.G."/>
            <person name="De Carvalho L.P.S."/>
            <person name="Shen B."/>
        </authorList>
    </citation>
    <scope>NUCLEOTIDE SEQUENCE [LARGE SCALE GENOMIC DNA]</scope>
    <source>
        <strain evidence="4 5">NPDC019708</strain>
    </source>
</reference>
<dbReference type="SUPFAM" id="SSF51735">
    <property type="entry name" value="NAD(P)-binding Rossmann-fold domains"/>
    <property type="match status" value="1"/>
</dbReference>
<evidence type="ECO:0000256" key="1">
    <source>
        <dbReference type="ARBA" id="ARBA00006484"/>
    </source>
</evidence>
<accession>A0ABV2WRB9</accession>
<keyword evidence="5" id="KW-1185">Reference proteome</keyword>
<evidence type="ECO:0000256" key="2">
    <source>
        <dbReference type="ARBA" id="ARBA00023002"/>
    </source>
</evidence>
<sequence>MSARPAALVTGASRGIGAEVARRLAAAGHDLTISARGHEPLDTLAVELCENHGARVEVVPTDMSSADDVRALAAAHLIAYGRIDVLVLNAGMGAIGPFADYPVRKLDLMFTINMRSAYLLTQDLLPALREAGIGSPRGGKIIAVASTTGVVGEPLNSAYGATKAALIAWCETVTTEESLNGVVATAVCPGYVKTAMTEHLPGEVTWESMLPVADVAEAIISLTRFSRYTVVPQLVLTRPGPHLWRA</sequence>
<dbReference type="PANTHER" id="PTHR43391">
    <property type="entry name" value="RETINOL DEHYDROGENASE-RELATED"/>
    <property type="match status" value="1"/>
</dbReference>
<organism evidence="4 5">
    <name type="scientific">Nocardia rhamnosiphila</name>
    <dbReference type="NCBI Taxonomy" id="426716"/>
    <lineage>
        <taxon>Bacteria</taxon>
        <taxon>Bacillati</taxon>
        <taxon>Actinomycetota</taxon>
        <taxon>Actinomycetes</taxon>
        <taxon>Mycobacteriales</taxon>
        <taxon>Nocardiaceae</taxon>
        <taxon>Nocardia</taxon>
    </lineage>
</organism>
<dbReference type="PRINTS" id="PR00081">
    <property type="entry name" value="GDHRDH"/>
</dbReference>
<dbReference type="RefSeq" id="WP_356957881.1">
    <property type="nucleotide sequence ID" value="NZ_JBEYBD010000011.1"/>
</dbReference>
<dbReference type="PANTHER" id="PTHR43391:SF86">
    <property type="entry name" value="SHORT-CHAIN DEHYDROGENASE_REDUCTASE FAMILY PROTEIN"/>
    <property type="match status" value="1"/>
</dbReference>
<dbReference type="Pfam" id="PF00106">
    <property type="entry name" value="adh_short"/>
    <property type="match status" value="1"/>
</dbReference>
<dbReference type="CDD" id="cd05233">
    <property type="entry name" value="SDR_c"/>
    <property type="match status" value="1"/>
</dbReference>
<protein>
    <submittedName>
        <fullName evidence="4">SDR family oxidoreductase</fullName>
        <ecNumber evidence="4">1.-.-.-</ecNumber>
    </submittedName>
</protein>
<dbReference type="Gene3D" id="3.40.50.720">
    <property type="entry name" value="NAD(P)-binding Rossmann-like Domain"/>
    <property type="match status" value="1"/>
</dbReference>
<gene>
    <name evidence="4" type="ORF">ABZ510_16380</name>
</gene>
<comment type="caution">
    <text evidence="4">The sequence shown here is derived from an EMBL/GenBank/DDBJ whole genome shotgun (WGS) entry which is preliminary data.</text>
</comment>
<dbReference type="InterPro" id="IPR036291">
    <property type="entry name" value="NAD(P)-bd_dom_sf"/>
</dbReference>
<comment type="similarity">
    <text evidence="1 3">Belongs to the short-chain dehydrogenases/reductases (SDR) family.</text>
</comment>
<dbReference type="PRINTS" id="PR00080">
    <property type="entry name" value="SDRFAMILY"/>
</dbReference>
<evidence type="ECO:0000313" key="4">
    <source>
        <dbReference type="EMBL" id="MEU1953434.1"/>
    </source>
</evidence>
<proteinExistence type="inferred from homology"/>
<dbReference type="EC" id="1.-.-.-" evidence="4"/>
<dbReference type="InterPro" id="IPR002347">
    <property type="entry name" value="SDR_fam"/>
</dbReference>
<name>A0ABV2WRB9_9NOCA</name>
<evidence type="ECO:0000256" key="3">
    <source>
        <dbReference type="RuleBase" id="RU000363"/>
    </source>
</evidence>
<dbReference type="GO" id="GO:0016491">
    <property type="term" value="F:oxidoreductase activity"/>
    <property type="evidence" value="ECO:0007669"/>
    <property type="project" value="UniProtKB-KW"/>
</dbReference>
<dbReference type="Proteomes" id="UP001550628">
    <property type="component" value="Unassembled WGS sequence"/>
</dbReference>
<dbReference type="EMBL" id="JBEYBF010000010">
    <property type="protein sequence ID" value="MEU1953434.1"/>
    <property type="molecule type" value="Genomic_DNA"/>
</dbReference>